<dbReference type="Proteomes" id="UP000695000">
    <property type="component" value="Unplaced"/>
</dbReference>
<organism evidence="3 4">
    <name type="scientific">Nicrophorus vespilloides</name>
    <name type="common">Boreal carrion beetle</name>
    <dbReference type="NCBI Taxonomy" id="110193"/>
    <lineage>
        <taxon>Eukaryota</taxon>
        <taxon>Metazoa</taxon>
        <taxon>Ecdysozoa</taxon>
        <taxon>Arthropoda</taxon>
        <taxon>Hexapoda</taxon>
        <taxon>Insecta</taxon>
        <taxon>Pterygota</taxon>
        <taxon>Neoptera</taxon>
        <taxon>Endopterygota</taxon>
        <taxon>Coleoptera</taxon>
        <taxon>Polyphaga</taxon>
        <taxon>Staphyliniformia</taxon>
        <taxon>Silphidae</taxon>
        <taxon>Nicrophorinae</taxon>
        <taxon>Nicrophorus</taxon>
    </lineage>
</organism>
<accession>A0ABM1N2V7</accession>
<feature type="region of interest" description="Disordered" evidence="2">
    <location>
        <begin position="1"/>
        <end position="20"/>
    </location>
</feature>
<keyword evidence="1" id="KW-0677">Repeat</keyword>
<evidence type="ECO:0000313" key="3">
    <source>
        <dbReference type="Proteomes" id="UP000695000"/>
    </source>
</evidence>
<protein>
    <submittedName>
        <fullName evidence="4">Radial spoke head 1 homolog isoform X1</fullName>
    </submittedName>
</protein>
<dbReference type="PANTHER" id="PTHR43215:SF14">
    <property type="entry name" value="RADIAL SPOKE HEAD 1 HOMOLOG"/>
    <property type="match status" value="1"/>
</dbReference>
<proteinExistence type="predicted"/>
<name>A0ABM1N2V7_NICVS</name>
<keyword evidence="3" id="KW-1185">Reference proteome</keyword>
<evidence type="ECO:0000256" key="2">
    <source>
        <dbReference type="SAM" id="MobiDB-lite"/>
    </source>
</evidence>
<dbReference type="SMART" id="SM00698">
    <property type="entry name" value="MORN"/>
    <property type="match status" value="4"/>
</dbReference>
<sequence length="168" mass="19510">MAEEERGEGAETEKYPYGEYVGSRDDNLDRHGYGSALLPNGDIYEGNYRRGKRHGKGMYCFRNGSRYDGEWRKVCLGLKHGFGQMQYPDGSRYVGHWRKDNKHGNGIYHYINGDNYEGSWYKGFRHGLGTYVYIKDNVVFYGLCTIHLHYSIINLGTDQNPDNSFYFI</sequence>
<dbReference type="RefSeq" id="XP_017781157.1">
    <property type="nucleotide sequence ID" value="XM_017925668.1"/>
</dbReference>
<dbReference type="SUPFAM" id="SSF82185">
    <property type="entry name" value="Histone H3 K4-specific methyltransferase SET7/9 N-terminal domain"/>
    <property type="match status" value="2"/>
</dbReference>
<evidence type="ECO:0000313" key="4">
    <source>
        <dbReference type="RefSeq" id="XP_017781157.1"/>
    </source>
</evidence>
<dbReference type="PANTHER" id="PTHR43215">
    <property type="entry name" value="RADIAL SPOKE HEAD 1 HOMOLOG"/>
    <property type="match status" value="1"/>
</dbReference>
<evidence type="ECO:0000256" key="1">
    <source>
        <dbReference type="ARBA" id="ARBA00022737"/>
    </source>
</evidence>
<dbReference type="Gene3D" id="2.20.110.10">
    <property type="entry name" value="Histone H3 K4-specific methyltransferase SET7/9 N-terminal domain"/>
    <property type="match status" value="2"/>
</dbReference>
<dbReference type="Pfam" id="PF02493">
    <property type="entry name" value="MORN"/>
    <property type="match status" value="5"/>
</dbReference>
<dbReference type="InterPro" id="IPR003409">
    <property type="entry name" value="MORN"/>
</dbReference>
<dbReference type="GeneID" id="108565978"/>
<feature type="compositionally biased region" description="Basic and acidic residues" evidence="2">
    <location>
        <begin position="7"/>
        <end position="20"/>
    </location>
</feature>
<gene>
    <name evidence="4" type="primary">LOC108565978</name>
</gene>
<reference evidence="4" key="1">
    <citation type="submission" date="2025-08" db="UniProtKB">
        <authorList>
            <consortium name="RefSeq"/>
        </authorList>
    </citation>
    <scope>IDENTIFICATION</scope>
    <source>
        <tissue evidence="4">Whole Larva</tissue>
    </source>
</reference>